<name>A0A3A4RAS9_9BACT</name>
<comment type="caution">
    <text evidence="1">The sequence shown here is derived from an EMBL/GenBank/DDBJ whole genome shotgun (WGS) entry which is preliminary data.</text>
</comment>
<sequence>MKKIILIISSLIFLSVVIAVLKMAVLPFFFQPAMLEFPAEQSDRLEQNIFASSDWQSFLDLFPEAQRSPSPGTFFREGDSTPYFLYRKGEQYTGEYTMDVWLFAVITAQANKLSFSSVRMRINILRSHRVIGSYILNAHETKEALSMTSKQDFVSHLLLNLYNPDEE</sequence>
<organism evidence="1 2">
    <name type="scientific">Candidatus Auribacter fodinae</name>
    <dbReference type="NCBI Taxonomy" id="2093366"/>
    <lineage>
        <taxon>Bacteria</taxon>
        <taxon>Pseudomonadati</taxon>
        <taxon>Candidatus Auribacterota</taxon>
        <taxon>Candidatus Auribacteria</taxon>
        <taxon>Candidatus Auribacterales</taxon>
        <taxon>Candidatus Auribacteraceae</taxon>
        <taxon>Candidatus Auribacter</taxon>
    </lineage>
</organism>
<proteinExistence type="predicted"/>
<gene>
    <name evidence="1" type="ORF">C4541_06090</name>
</gene>
<dbReference type="Proteomes" id="UP000266426">
    <property type="component" value="Unassembled WGS sequence"/>
</dbReference>
<evidence type="ECO:0000313" key="2">
    <source>
        <dbReference type="Proteomes" id="UP000266426"/>
    </source>
</evidence>
<dbReference type="AlphaFoldDB" id="A0A3A4RAS9"/>
<reference evidence="1 2" key="1">
    <citation type="journal article" date="2017" name="ISME J.">
        <title>Energy and carbon metabolisms in a deep terrestrial subsurface fluid microbial community.</title>
        <authorList>
            <person name="Momper L."/>
            <person name="Jungbluth S.P."/>
            <person name="Lee M.D."/>
            <person name="Amend J.P."/>
        </authorList>
    </citation>
    <scope>NUCLEOTIDE SEQUENCE [LARGE SCALE GENOMIC DNA]</scope>
    <source>
        <strain evidence="1">SURF_26</strain>
    </source>
</reference>
<evidence type="ECO:0000313" key="1">
    <source>
        <dbReference type="EMBL" id="RJP59428.1"/>
    </source>
</evidence>
<accession>A0A3A4RAS9</accession>
<protein>
    <submittedName>
        <fullName evidence="1">Uncharacterized protein</fullName>
    </submittedName>
</protein>
<dbReference type="EMBL" id="QZJZ01000049">
    <property type="protein sequence ID" value="RJP59428.1"/>
    <property type="molecule type" value="Genomic_DNA"/>
</dbReference>